<dbReference type="SMART" id="SM00148">
    <property type="entry name" value="PLCXc"/>
    <property type="match status" value="1"/>
</dbReference>
<dbReference type="InterPro" id="IPR001711">
    <property type="entry name" value="PLipase_C_Pinositol-sp_Y"/>
</dbReference>
<dbReference type="InterPro" id="IPR017946">
    <property type="entry name" value="PLC-like_Pdiesterase_TIM-brl"/>
</dbReference>
<dbReference type="SUPFAM" id="SSF51695">
    <property type="entry name" value="PLC-like phosphodiesterases"/>
    <property type="match status" value="1"/>
</dbReference>
<evidence type="ECO:0000313" key="8">
    <source>
        <dbReference type="Proteomes" id="UP000887577"/>
    </source>
</evidence>
<dbReference type="GO" id="GO:0004435">
    <property type="term" value="F:phosphatidylinositol-4,5-bisphosphate phospholipase C activity"/>
    <property type="evidence" value="ECO:0007669"/>
    <property type="project" value="UniProtKB-EC"/>
</dbReference>
<dbReference type="Pfam" id="PF00387">
    <property type="entry name" value="PI-PLC-Y"/>
    <property type="match status" value="1"/>
</dbReference>
<feature type="compositionally biased region" description="Low complexity" evidence="6">
    <location>
        <begin position="1"/>
        <end position="18"/>
    </location>
</feature>
<feature type="compositionally biased region" description="Acidic residues" evidence="6">
    <location>
        <begin position="35"/>
        <end position="47"/>
    </location>
</feature>
<dbReference type="InterPro" id="IPR000909">
    <property type="entry name" value="PLipase_C_PInositol-sp_X_dom"/>
</dbReference>
<keyword evidence="8" id="KW-1185">Reference proteome</keyword>
<dbReference type="Gene3D" id="1.10.238.10">
    <property type="entry name" value="EF-hand"/>
    <property type="match status" value="1"/>
</dbReference>
<evidence type="ECO:0000256" key="2">
    <source>
        <dbReference type="ARBA" id="ARBA00022801"/>
    </source>
</evidence>
<dbReference type="Proteomes" id="UP000887577">
    <property type="component" value="Unplaced"/>
</dbReference>
<dbReference type="WBParaSite" id="PSU_v2.g6716.t1">
    <property type="protein sequence ID" value="PSU_v2.g6716.t1"/>
    <property type="gene ID" value="PSU_v2.g6716"/>
</dbReference>
<name>A0A914Z3Y6_9BILA</name>
<dbReference type="SUPFAM" id="SSF50729">
    <property type="entry name" value="PH domain-like"/>
    <property type="match status" value="1"/>
</dbReference>
<feature type="region of interest" description="Disordered" evidence="6">
    <location>
        <begin position="1"/>
        <end position="57"/>
    </location>
</feature>
<dbReference type="GO" id="GO:0046488">
    <property type="term" value="P:phosphatidylinositol metabolic process"/>
    <property type="evidence" value="ECO:0007669"/>
    <property type="project" value="TreeGrafter"/>
</dbReference>
<evidence type="ECO:0000256" key="4">
    <source>
        <dbReference type="ARBA" id="ARBA00023098"/>
    </source>
</evidence>
<dbReference type="PROSITE" id="PS50007">
    <property type="entry name" value="PIPLC_X_DOMAIN"/>
    <property type="match status" value="1"/>
</dbReference>
<organism evidence="8 9">
    <name type="scientific">Panagrolaimus superbus</name>
    <dbReference type="NCBI Taxonomy" id="310955"/>
    <lineage>
        <taxon>Eukaryota</taxon>
        <taxon>Metazoa</taxon>
        <taxon>Ecdysozoa</taxon>
        <taxon>Nematoda</taxon>
        <taxon>Chromadorea</taxon>
        <taxon>Rhabditida</taxon>
        <taxon>Tylenchina</taxon>
        <taxon>Panagrolaimomorpha</taxon>
        <taxon>Panagrolaimoidea</taxon>
        <taxon>Panagrolaimidae</taxon>
        <taxon>Panagrolaimus</taxon>
    </lineage>
</organism>
<sequence>MLSSMISASNAKSSSSSSPGLQAHRTIVDVKYGSDDGDDESSLDELIENNPGPSTATSITDLVAARRSSEAEKIRLTNGLNLGISRRKSASNSPRFLPPISVIKIDNLTEQPSSNFVELQISDDQLILFMKSTSEKSPIEAIYIDEIVDIFVGSHWDLSKAKNDSQIQKIINSSMTMGTCVMNDCFFTVSYGLDFVNPHTLIFLAKTPDEAKLWCQELRKFTVKNHCKIQNSFYYWKRLFSRLHCTIYGEYFTIEHVSETLLPGPKLHHERKQLEKYLLKNMHIFKEKKKLTKTLLCDDQFIFKLYKTAMDRTEVDDIFIKCFSGRNISDEEFKTYLNQKHRDPRLNEILYPFATNKTSRQILSKAGIDTKSPIDSYGYLRFLLSEQNLPVRKEAYMLNDDSMNKPLSHYFINSSHNTYLKGKQVKSRSSVSMYRYSLLSGCRSIELDCWDGQNNEPIITHGPTQICFCTTILFKDVIEAIAETAFVTSEYPVILSFENHCSQKQQLKMAQYCKDILGDLLLKEALTDYPIKAGVHLPSPNVLKRRILIKNKIEKKTDAREANEKTFTRAMSKQTSVDSGSIEEDALERAVTRIYIGDNDDDFMISSSSPKIDKQLSFDNPTPLSLLNGRLSKADDITKELELVTELSDLVTYMRAMGKFTSFGDCDARQIHSEMYSMNETKAIDLLKQHSEQFVNHNKKQITRVYPRGSRVDSSNYMPLIFWNCGCQMAAINLQTPDLPNQMNSAMFELNNRCGYVLKPSCMRKAQSKFDPFELDRVENVVPNSMTITVISGQMFIYLCEKRVSVYVEIDLYGLPGDSHKKMFKTRTVPSDGLNTVFIDGISNCMFNLEKIILPGMAYVRFGVFEEGGRLIGQRILPVSYIQPGYKHIVLYNAFNKPLGPVTLFVHIDVQDYVSDAHRDLVNALQNPIEAMSRVREIENALEDPKAALSKEEQNQRLLEVLESAGKGMAQGSIDLPLSIDSGEEVIPGTPTTTTTSGLGSSIAAAAGIASAAIVHKDSMSGSGFDFITDSPSHNIASRAQTPPVDKKNAAERKYTVLSEYGTI</sequence>
<evidence type="ECO:0000313" key="9">
    <source>
        <dbReference type="WBParaSite" id="PSU_v2.g6716.t1"/>
    </source>
</evidence>
<dbReference type="GO" id="GO:0016042">
    <property type="term" value="P:lipid catabolic process"/>
    <property type="evidence" value="ECO:0007669"/>
    <property type="project" value="UniProtKB-KW"/>
</dbReference>
<keyword evidence="3 5" id="KW-0442">Lipid degradation</keyword>
<dbReference type="SUPFAM" id="SSF47473">
    <property type="entry name" value="EF-hand"/>
    <property type="match status" value="1"/>
</dbReference>
<reference evidence="9" key="1">
    <citation type="submission" date="2022-11" db="UniProtKB">
        <authorList>
            <consortium name="WormBaseParasite"/>
        </authorList>
    </citation>
    <scope>IDENTIFICATION</scope>
</reference>
<dbReference type="PROSITE" id="PS50008">
    <property type="entry name" value="PIPLC_Y_DOMAIN"/>
    <property type="match status" value="1"/>
</dbReference>
<dbReference type="InterPro" id="IPR001192">
    <property type="entry name" value="PI-PLC_fam"/>
</dbReference>
<keyword evidence="4 5" id="KW-0443">Lipid metabolism</keyword>
<comment type="catalytic activity">
    <reaction evidence="5">
        <text>a 1,2-diacyl-sn-glycero-3-phospho-(1D-myo-inositol-4,5-bisphosphate) + H2O = 1D-myo-inositol 1,4,5-trisphosphate + a 1,2-diacyl-sn-glycerol + H(+)</text>
        <dbReference type="Rhea" id="RHEA:33179"/>
        <dbReference type="ChEBI" id="CHEBI:15377"/>
        <dbReference type="ChEBI" id="CHEBI:15378"/>
        <dbReference type="ChEBI" id="CHEBI:17815"/>
        <dbReference type="ChEBI" id="CHEBI:58456"/>
        <dbReference type="ChEBI" id="CHEBI:203600"/>
        <dbReference type="EC" id="3.1.4.11"/>
    </reaction>
</comment>
<dbReference type="Pfam" id="PF00388">
    <property type="entry name" value="PI-PLC-X"/>
    <property type="match status" value="1"/>
</dbReference>
<dbReference type="InterPro" id="IPR011992">
    <property type="entry name" value="EF-hand-dom_pair"/>
</dbReference>
<evidence type="ECO:0000256" key="3">
    <source>
        <dbReference type="ARBA" id="ARBA00022963"/>
    </source>
</evidence>
<evidence type="ECO:0000256" key="5">
    <source>
        <dbReference type="RuleBase" id="RU361133"/>
    </source>
</evidence>
<evidence type="ECO:0000259" key="7">
    <source>
        <dbReference type="PROSITE" id="PS50008"/>
    </source>
</evidence>
<dbReference type="Gene3D" id="3.20.20.190">
    <property type="entry name" value="Phosphatidylinositol (PI) phosphodiesterase"/>
    <property type="match status" value="1"/>
</dbReference>
<dbReference type="Gene3D" id="2.60.40.150">
    <property type="entry name" value="C2 domain"/>
    <property type="match status" value="1"/>
</dbReference>
<dbReference type="PANTHER" id="PTHR10336:SF36">
    <property type="entry name" value="1-PHOSPHATIDYLINOSITOL 4,5-BISPHOSPHATE PHOSPHODIESTERASE BETA-4"/>
    <property type="match status" value="1"/>
</dbReference>
<dbReference type="SMART" id="SM00149">
    <property type="entry name" value="PLCYc"/>
    <property type="match status" value="1"/>
</dbReference>
<protein>
    <recommendedName>
        <fullName evidence="1 5">Phosphoinositide phospholipase C</fullName>
        <ecNumber evidence="1 5">3.1.4.11</ecNumber>
    </recommendedName>
</protein>
<proteinExistence type="predicted"/>
<accession>A0A914Z3Y6</accession>
<evidence type="ECO:0000256" key="1">
    <source>
        <dbReference type="ARBA" id="ARBA00012368"/>
    </source>
</evidence>
<keyword evidence="2 5" id="KW-0378">Hydrolase</keyword>
<dbReference type="CDD" id="cd00275">
    <property type="entry name" value="C2_PLC_like"/>
    <property type="match status" value="1"/>
</dbReference>
<dbReference type="InterPro" id="IPR035892">
    <property type="entry name" value="C2_domain_sf"/>
</dbReference>
<dbReference type="EC" id="3.1.4.11" evidence="1 5"/>
<dbReference type="InterPro" id="IPR037862">
    <property type="entry name" value="PLC-beta_PH"/>
</dbReference>
<feature type="domain" description="PI-PLC Y-box" evidence="7">
    <location>
        <begin position="647"/>
        <end position="764"/>
    </location>
</feature>
<dbReference type="GO" id="GO:0051209">
    <property type="term" value="P:release of sequestered calcium ion into cytosol"/>
    <property type="evidence" value="ECO:0007669"/>
    <property type="project" value="TreeGrafter"/>
</dbReference>
<dbReference type="GO" id="GO:0048015">
    <property type="term" value="P:phosphatidylinositol-mediated signaling"/>
    <property type="evidence" value="ECO:0007669"/>
    <property type="project" value="TreeGrafter"/>
</dbReference>
<dbReference type="PANTHER" id="PTHR10336">
    <property type="entry name" value="PHOSPHOINOSITIDE-SPECIFIC PHOSPHOLIPASE C FAMILY PROTEIN"/>
    <property type="match status" value="1"/>
</dbReference>
<dbReference type="Pfam" id="PF17787">
    <property type="entry name" value="PH_14"/>
    <property type="match status" value="1"/>
</dbReference>
<dbReference type="CDD" id="cd08591">
    <property type="entry name" value="PI-PLCc_beta"/>
    <property type="match status" value="1"/>
</dbReference>
<dbReference type="AlphaFoldDB" id="A0A914Z3Y6"/>
<evidence type="ECO:0000256" key="6">
    <source>
        <dbReference type="SAM" id="MobiDB-lite"/>
    </source>
</evidence>
<dbReference type="SUPFAM" id="SSF49562">
    <property type="entry name" value="C2 domain (Calcium/lipid-binding domain, CaLB)"/>
    <property type="match status" value="1"/>
</dbReference>
<dbReference type="Gene3D" id="2.30.29.240">
    <property type="match status" value="1"/>
</dbReference>
<dbReference type="PRINTS" id="PR00390">
    <property type="entry name" value="PHPHLIPASEC"/>
</dbReference>